<keyword evidence="3" id="KW-0863">Zinc-finger</keyword>
<dbReference type="PROSITE" id="PS51795">
    <property type="entry name" value="ZF_FLZ"/>
    <property type="match status" value="1"/>
</dbReference>
<evidence type="ECO:0000256" key="3">
    <source>
        <dbReference type="ARBA" id="ARBA00022771"/>
    </source>
</evidence>
<dbReference type="InterPro" id="IPR007650">
    <property type="entry name" value="Zf-FLZ_dom"/>
</dbReference>
<feature type="domain" description="FLZ-type" evidence="6">
    <location>
        <begin position="47"/>
        <end position="91"/>
    </location>
</feature>
<evidence type="ECO:0000256" key="5">
    <source>
        <dbReference type="SAM" id="MobiDB-lite"/>
    </source>
</evidence>
<keyword evidence="7" id="KW-1185">Reference proteome</keyword>
<keyword evidence="2" id="KW-0479">Metal-binding</keyword>
<comment type="similarity">
    <text evidence="1">Belongs to the FLZ family.</text>
</comment>
<dbReference type="PANTHER" id="PTHR46057:SF31">
    <property type="entry name" value="GENOME ASSEMBLY, CHROMOSOME: A09"/>
    <property type="match status" value="1"/>
</dbReference>
<feature type="region of interest" description="Disordered" evidence="5">
    <location>
        <begin position="92"/>
        <end position="115"/>
    </location>
</feature>
<reference evidence="8" key="2">
    <citation type="submission" date="2025-08" db="UniProtKB">
        <authorList>
            <consortium name="RefSeq"/>
        </authorList>
    </citation>
    <scope>IDENTIFICATION</scope>
    <source>
        <tissue evidence="8">Leaf</tissue>
    </source>
</reference>
<dbReference type="Proteomes" id="UP000694864">
    <property type="component" value="Chromosome 5"/>
</dbReference>
<name>A0ABM1RPV5_CAMSA</name>
<evidence type="ECO:0000256" key="1">
    <source>
        <dbReference type="ARBA" id="ARBA00009374"/>
    </source>
</evidence>
<evidence type="ECO:0000256" key="2">
    <source>
        <dbReference type="ARBA" id="ARBA00022723"/>
    </source>
</evidence>
<proteinExistence type="inferred from homology"/>
<feature type="zinc finger region" description="FLZ-type" evidence="4">
    <location>
        <begin position="47"/>
        <end position="91"/>
    </location>
</feature>
<feature type="compositionally biased region" description="Low complexity" evidence="5">
    <location>
        <begin position="96"/>
        <end position="108"/>
    </location>
</feature>
<accession>A0ABM1RPV5</accession>
<dbReference type="Pfam" id="PF04570">
    <property type="entry name" value="zf-FLZ"/>
    <property type="match status" value="1"/>
</dbReference>
<evidence type="ECO:0000313" key="8">
    <source>
        <dbReference type="RefSeq" id="XP_019101043.1"/>
    </source>
</evidence>
<evidence type="ECO:0000259" key="6">
    <source>
        <dbReference type="PROSITE" id="PS51795"/>
    </source>
</evidence>
<dbReference type="RefSeq" id="XP_019101043.1">
    <property type="nucleotide sequence ID" value="XM_019245498.1"/>
</dbReference>
<organism evidence="7 8">
    <name type="scientific">Camelina sativa</name>
    <name type="common">False flax</name>
    <name type="synonym">Myagrum sativum</name>
    <dbReference type="NCBI Taxonomy" id="90675"/>
    <lineage>
        <taxon>Eukaryota</taxon>
        <taxon>Viridiplantae</taxon>
        <taxon>Streptophyta</taxon>
        <taxon>Embryophyta</taxon>
        <taxon>Tracheophyta</taxon>
        <taxon>Spermatophyta</taxon>
        <taxon>Magnoliopsida</taxon>
        <taxon>eudicotyledons</taxon>
        <taxon>Gunneridae</taxon>
        <taxon>Pentapetalae</taxon>
        <taxon>rosids</taxon>
        <taxon>malvids</taxon>
        <taxon>Brassicales</taxon>
        <taxon>Brassicaceae</taxon>
        <taxon>Camelineae</taxon>
        <taxon>Camelina</taxon>
    </lineage>
</organism>
<evidence type="ECO:0000256" key="4">
    <source>
        <dbReference type="PROSITE-ProRule" id="PRU01131"/>
    </source>
</evidence>
<reference evidence="7" key="1">
    <citation type="journal article" date="2014" name="Nat. Commun.">
        <title>The emerging biofuel crop Camelina sativa retains a highly undifferentiated hexaploid genome structure.</title>
        <authorList>
            <person name="Kagale S."/>
            <person name="Koh C."/>
            <person name="Nixon J."/>
            <person name="Bollina V."/>
            <person name="Clarke W.E."/>
            <person name="Tuteja R."/>
            <person name="Spillane C."/>
            <person name="Robinson S.J."/>
            <person name="Links M.G."/>
            <person name="Clarke C."/>
            <person name="Higgins E.E."/>
            <person name="Huebert T."/>
            <person name="Sharpe A.G."/>
            <person name="Parkin I.A."/>
        </authorList>
    </citation>
    <scope>NUCLEOTIDE SEQUENCE [LARGE SCALE GENOMIC DNA]</scope>
    <source>
        <strain evidence="7">cv. DH55</strain>
    </source>
</reference>
<dbReference type="InterPro" id="IPR044533">
    <property type="entry name" value="FLZ1/2/3"/>
</dbReference>
<dbReference type="GeneID" id="109132983"/>
<sequence>MVYELLLLIPPWNVPSLLLDSISCHQESENIVMDSYYVGYLDNEEPHFLESCSLCCKTLSINSDIFMYSGDMAFCSQECRQEQIEYDEIKSKSWRKNSSSSRSSLRNSSDPKDSVAGETIRTKTLIMA</sequence>
<dbReference type="PANTHER" id="PTHR46057">
    <property type="entry name" value="FCS-LIKE ZINC FINGER 1-RELATED"/>
    <property type="match status" value="1"/>
</dbReference>
<protein>
    <submittedName>
        <fullName evidence="8">Uncharacterized protein LOC109132983</fullName>
    </submittedName>
</protein>
<evidence type="ECO:0000313" key="7">
    <source>
        <dbReference type="Proteomes" id="UP000694864"/>
    </source>
</evidence>
<keyword evidence="3" id="KW-0862">Zinc</keyword>
<gene>
    <name evidence="8" type="primary">LOC109132983</name>
</gene>